<keyword evidence="2" id="KW-1185">Reference proteome</keyword>
<sequence length="276" mass="31378">MSRLGTDHLLDGEGLPLFSLGEINRLDQAEKEKIYLQLIPGEVFDRFAIDPVSLCNAGGERVVRFVCPSGLGLLRIELRRSAADRDCLFFVELADTPYRQIELAFCIINDPDSPRFDIDVDLSGRDNCFGTLRRNLPEELKALGAGLSPNQVRRGLKLFSRFFSRLERFVDSLGIDAIVAEPLSYNNAIRYEKYGFDYITGKQLMLWIDREFQPGGLLYRRLDGSTPFRLRGMERTVRGRSWAIHDGVMEQAWDGVKIYKTIGVDAGIDTFPGRRF</sequence>
<name>A0ABM8HSK6_9BACT</name>
<reference evidence="1 2" key="2">
    <citation type="journal article" date="2021" name="Int. J. Syst. Evol. Microbiol.">
        <title>Isolation and Polyphasic Characterization of Desulfuromonas versatilis sp. Nov., an Electrogenic Bacteria Capable of Versatile Metabolism Isolated from a Graphene Oxide-Reducing Enrichment Culture.</title>
        <authorList>
            <person name="Xie L."/>
            <person name="Yoshida N."/>
            <person name="Ishii S."/>
            <person name="Meng L."/>
        </authorList>
    </citation>
    <scope>NUCLEOTIDE SEQUENCE [LARGE SCALE GENOMIC DNA]</scope>
    <source>
        <strain evidence="1 2">NIT-T3</strain>
    </source>
</reference>
<dbReference type="RefSeq" id="WP_221252397.1">
    <property type="nucleotide sequence ID" value="NZ_AP024355.1"/>
</dbReference>
<gene>
    <name evidence="1" type="ORF">DESUT3_20300</name>
</gene>
<accession>A0ABM8HSK6</accession>
<proteinExistence type="predicted"/>
<dbReference type="Proteomes" id="UP001319827">
    <property type="component" value="Chromosome"/>
</dbReference>
<evidence type="ECO:0000313" key="1">
    <source>
        <dbReference type="EMBL" id="BCR04961.1"/>
    </source>
</evidence>
<evidence type="ECO:0000313" key="2">
    <source>
        <dbReference type="Proteomes" id="UP001319827"/>
    </source>
</evidence>
<dbReference type="EMBL" id="AP024355">
    <property type="protein sequence ID" value="BCR04961.1"/>
    <property type="molecule type" value="Genomic_DNA"/>
</dbReference>
<organism evidence="1 2">
    <name type="scientific">Desulfuromonas versatilis</name>
    <dbReference type="NCBI Taxonomy" id="2802975"/>
    <lineage>
        <taxon>Bacteria</taxon>
        <taxon>Pseudomonadati</taxon>
        <taxon>Thermodesulfobacteriota</taxon>
        <taxon>Desulfuromonadia</taxon>
        <taxon>Desulfuromonadales</taxon>
        <taxon>Desulfuromonadaceae</taxon>
        <taxon>Desulfuromonas</taxon>
    </lineage>
</organism>
<reference evidence="1 2" key="1">
    <citation type="journal article" date="2016" name="C (Basel)">
        <title>Selective Growth of and Electricity Production by Marine Exoelectrogenic Bacteria in Self-Aggregated Hydrogel of Microbially Reduced Graphene Oxide.</title>
        <authorList>
            <person name="Yoshida N."/>
            <person name="Goto Y."/>
            <person name="Miyata Y."/>
        </authorList>
    </citation>
    <scope>NUCLEOTIDE SEQUENCE [LARGE SCALE GENOMIC DNA]</scope>
    <source>
        <strain evidence="1 2">NIT-T3</strain>
    </source>
</reference>
<protein>
    <submittedName>
        <fullName evidence="1">Uncharacterized protein</fullName>
    </submittedName>
</protein>